<evidence type="ECO:0000313" key="2">
    <source>
        <dbReference type="Proteomes" id="UP000515679"/>
    </source>
</evidence>
<dbReference type="EMBL" id="CP041969">
    <property type="protein sequence ID" value="QMV45139.1"/>
    <property type="molecule type" value="Genomic_DNA"/>
</dbReference>
<dbReference type="AlphaFoldDB" id="A0A7G5C7F5"/>
<accession>A0A7G5C7F5</accession>
<proteinExistence type="predicted"/>
<sequence>MDKQAILDVLNSLEVMEYQGGEEAYALVENTLENRAELNHVGIAEETVNKYGDNETFCIFALAFDNGFADYHQGGKLYLFGPIDDDLRQRVINGEGTAIDAERLLRALESELFGEVSRDPT</sequence>
<dbReference type="Proteomes" id="UP000515679">
    <property type="component" value="Chromosome"/>
</dbReference>
<reference evidence="1 2" key="1">
    <citation type="submission" date="2019-07" db="EMBL/GenBank/DDBJ databases">
        <authorList>
            <person name="Kim J.K."/>
            <person name="Cheong H.-M."/>
            <person name="Choi Y."/>
            <person name="Hwang K.J."/>
            <person name="Lee S."/>
            <person name="Choi C."/>
        </authorList>
    </citation>
    <scope>NUCLEOTIDE SEQUENCE [LARGE SCALE GENOMIC DNA]</scope>
    <source>
        <strain evidence="1 2">KS 22</strain>
    </source>
</reference>
<evidence type="ECO:0000313" key="1">
    <source>
        <dbReference type="EMBL" id="QMV45139.1"/>
    </source>
</evidence>
<name>A0A7G5C7F5_9BACL</name>
<keyword evidence="2" id="KW-1185">Reference proteome</keyword>
<dbReference type="KEGG" id="cchl:FPL14_23055"/>
<gene>
    <name evidence="1" type="ORF">FPL14_23055</name>
</gene>
<protein>
    <submittedName>
        <fullName evidence="1">Uncharacterized protein</fullName>
    </submittedName>
</protein>
<organism evidence="1 2">
    <name type="scientific">Cohnella cholangitidis</name>
    <dbReference type="NCBI Taxonomy" id="2598458"/>
    <lineage>
        <taxon>Bacteria</taxon>
        <taxon>Bacillati</taxon>
        <taxon>Bacillota</taxon>
        <taxon>Bacilli</taxon>
        <taxon>Bacillales</taxon>
        <taxon>Paenibacillaceae</taxon>
        <taxon>Cohnella</taxon>
    </lineage>
</organism>